<dbReference type="Proteomes" id="UP001457282">
    <property type="component" value="Unassembled WGS sequence"/>
</dbReference>
<dbReference type="EMBL" id="JBEDUW010000258">
    <property type="protein sequence ID" value="KAK9902469.1"/>
    <property type="molecule type" value="Genomic_DNA"/>
</dbReference>
<sequence length="88" mass="9849">MMEELLPCKFYCVATALCVDDRSEVFQLPAPVLAWSLYKEGMHCFDGSQPEQGWIKSTSSLGAFFPFFSAHVPALWSIRITMVAVIIS</sequence>
<evidence type="ECO:0000313" key="1">
    <source>
        <dbReference type="EMBL" id="KAK9902469.1"/>
    </source>
</evidence>
<gene>
    <name evidence="1" type="ORF">M0R45_001708</name>
</gene>
<organism evidence="1 2">
    <name type="scientific">Rubus argutus</name>
    <name type="common">Southern blackberry</name>
    <dbReference type="NCBI Taxonomy" id="59490"/>
    <lineage>
        <taxon>Eukaryota</taxon>
        <taxon>Viridiplantae</taxon>
        <taxon>Streptophyta</taxon>
        <taxon>Embryophyta</taxon>
        <taxon>Tracheophyta</taxon>
        <taxon>Spermatophyta</taxon>
        <taxon>Magnoliopsida</taxon>
        <taxon>eudicotyledons</taxon>
        <taxon>Gunneridae</taxon>
        <taxon>Pentapetalae</taxon>
        <taxon>rosids</taxon>
        <taxon>fabids</taxon>
        <taxon>Rosales</taxon>
        <taxon>Rosaceae</taxon>
        <taxon>Rosoideae</taxon>
        <taxon>Rosoideae incertae sedis</taxon>
        <taxon>Rubus</taxon>
    </lineage>
</organism>
<dbReference type="AlphaFoldDB" id="A0AAW1VK73"/>
<evidence type="ECO:0000313" key="2">
    <source>
        <dbReference type="Proteomes" id="UP001457282"/>
    </source>
</evidence>
<keyword evidence="2" id="KW-1185">Reference proteome</keyword>
<name>A0AAW1VK73_RUBAR</name>
<proteinExistence type="predicted"/>
<protein>
    <submittedName>
        <fullName evidence="1">Uncharacterized protein</fullName>
    </submittedName>
</protein>
<accession>A0AAW1VK73</accession>
<comment type="caution">
    <text evidence="1">The sequence shown here is derived from an EMBL/GenBank/DDBJ whole genome shotgun (WGS) entry which is preliminary data.</text>
</comment>
<reference evidence="1 2" key="1">
    <citation type="journal article" date="2023" name="G3 (Bethesda)">
        <title>A chromosome-length genome assembly and annotation of blackberry (Rubus argutus, cv. 'Hillquist').</title>
        <authorList>
            <person name="Bruna T."/>
            <person name="Aryal R."/>
            <person name="Dudchenko O."/>
            <person name="Sargent D.J."/>
            <person name="Mead D."/>
            <person name="Buti M."/>
            <person name="Cavallini A."/>
            <person name="Hytonen T."/>
            <person name="Andres J."/>
            <person name="Pham M."/>
            <person name="Weisz D."/>
            <person name="Mascagni F."/>
            <person name="Usai G."/>
            <person name="Natali L."/>
            <person name="Bassil N."/>
            <person name="Fernandez G.E."/>
            <person name="Lomsadze A."/>
            <person name="Armour M."/>
            <person name="Olukolu B."/>
            <person name="Poorten T."/>
            <person name="Britton C."/>
            <person name="Davik J."/>
            <person name="Ashrafi H."/>
            <person name="Aiden E.L."/>
            <person name="Borodovsky M."/>
            <person name="Worthington M."/>
        </authorList>
    </citation>
    <scope>NUCLEOTIDE SEQUENCE [LARGE SCALE GENOMIC DNA]</scope>
    <source>
        <strain evidence="1">PI 553951</strain>
    </source>
</reference>